<dbReference type="VEuPathDB" id="MicrosporidiaDB:NEDG_00523"/>
<dbReference type="GO" id="GO:0030687">
    <property type="term" value="C:preribosome, large subunit precursor"/>
    <property type="evidence" value="ECO:0007669"/>
    <property type="project" value="TreeGrafter"/>
</dbReference>
<dbReference type="AlphaFoldDB" id="A0A177EDC5"/>
<dbReference type="OrthoDB" id="19329at2759"/>
<feature type="domain" description="C2H2-type" evidence="2">
    <location>
        <begin position="130"/>
        <end position="154"/>
    </location>
</feature>
<evidence type="ECO:0000313" key="4">
    <source>
        <dbReference type="Proteomes" id="UP000185944"/>
    </source>
</evidence>
<evidence type="ECO:0000313" key="3">
    <source>
        <dbReference type="EMBL" id="OAG29390.1"/>
    </source>
</evidence>
<dbReference type="GO" id="GO:0042273">
    <property type="term" value="P:ribosomal large subunit biogenesis"/>
    <property type="evidence" value="ECO:0007669"/>
    <property type="project" value="TreeGrafter"/>
</dbReference>
<dbReference type="STRING" id="1805483.A0A177EDC5"/>
<reference evidence="3 4" key="1">
    <citation type="submission" date="2016-02" db="EMBL/GenBank/DDBJ databases">
        <title>Discovery of a natural microsporidian pathogen with a broad tissue tropism in Caenorhabditis elegans.</title>
        <authorList>
            <person name="Luallen R.J."/>
            <person name="Reinke A.W."/>
            <person name="Tong L."/>
            <person name="Botts M.R."/>
            <person name="Felix M.-A."/>
            <person name="Troemel E.R."/>
        </authorList>
    </citation>
    <scope>NUCLEOTIDE SEQUENCE [LARGE SCALE GENOMIC DNA]</scope>
    <source>
        <strain evidence="3 4">JUm2807</strain>
    </source>
</reference>
<dbReference type="Pfam" id="PF12756">
    <property type="entry name" value="zf-C2H2_2"/>
    <property type="match status" value="1"/>
</dbReference>
<feature type="region of interest" description="Disordered" evidence="1">
    <location>
        <begin position="250"/>
        <end position="272"/>
    </location>
</feature>
<accession>A0A177EDC5</accession>
<dbReference type="PROSITE" id="PS00028">
    <property type="entry name" value="ZINC_FINGER_C2H2_1"/>
    <property type="match status" value="1"/>
</dbReference>
<dbReference type="InterPro" id="IPR041661">
    <property type="entry name" value="ZN622/Rei1/Reh1_Znf-C2H2"/>
</dbReference>
<dbReference type="GeneID" id="93646873"/>
<organism evidence="3 4">
    <name type="scientific">Nematocida displodere</name>
    <dbReference type="NCBI Taxonomy" id="1805483"/>
    <lineage>
        <taxon>Eukaryota</taxon>
        <taxon>Fungi</taxon>
        <taxon>Fungi incertae sedis</taxon>
        <taxon>Microsporidia</taxon>
        <taxon>Nematocida</taxon>
    </lineage>
</organism>
<dbReference type="EMBL" id="LTDL01000040">
    <property type="protein sequence ID" value="OAG29390.1"/>
    <property type="molecule type" value="Genomic_DNA"/>
</dbReference>
<dbReference type="InterPro" id="IPR013087">
    <property type="entry name" value="Znf_C2H2_type"/>
</dbReference>
<proteinExistence type="predicted"/>
<name>A0A177EDC5_9MICR</name>
<dbReference type="Proteomes" id="UP000185944">
    <property type="component" value="Unassembled WGS sequence"/>
</dbReference>
<dbReference type="InterPro" id="IPR040025">
    <property type="entry name" value="Znf622/Rei1/Reh1"/>
</dbReference>
<dbReference type="SUPFAM" id="SSF57667">
    <property type="entry name" value="beta-beta-alpha zinc fingers"/>
    <property type="match status" value="1"/>
</dbReference>
<comment type="caution">
    <text evidence="3">The sequence shown here is derived from an EMBL/GenBank/DDBJ whole genome shotgun (WGS) entry which is preliminary data.</text>
</comment>
<evidence type="ECO:0000256" key="1">
    <source>
        <dbReference type="SAM" id="MobiDB-lite"/>
    </source>
</evidence>
<sequence>MKCRACNVSVEQGEVTQHYQDSFHTENLRRKGMGIGPIAFDEWKQQQPAAQPEEAKTAKLIDASAVFLHAMQKGECFYCEANIPTMATPYASDERFLAHLETHGFKLLMPHCIHDTPGLMEYLEKKISYCVCTFCNKRFPNITKLRMHMQSMWHMRYMNSDEYDDYYTYPERPLAYITEDGAELLLPSGRVAGHRKYAKYYAQTLREEEYYKNLDPIKVKFEKQQMARKEQVAASKGELIEIEKHQERMSRNHLRVSKSANNQSHFRDDWMQ</sequence>
<dbReference type="RefSeq" id="XP_067544038.1">
    <property type="nucleotide sequence ID" value="XM_067687941.1"/>
</dbReference>
<dbReference type="PANTHER" id="PTHR13182:SF8">
    <property type="entry name" value="CYTOPLASMIC 60S SUBUNIT BIOGENESIS FACTOR ZNF622"/>
    <property type="match status" value="1"/>
</dbReference>
<gene>
    <name evidence="3" type="ORF">NEDG_00523</name>
</gene>
<dbReference type="PANTHER" id="PTHR13182">
    <property type="entry name" value="ZINC FINGER PROTEIN 622"/>
    <property type="match status" value="1"/>
</dbReference>
<dbReference type="InterPro" id="IPR036236">
    <property type="entry name" value="Znf_C2H2_sf"/>
</dbReference>
<evidence type="ECO:0000259" key="2">
    <source>
        <dbReference type="PROSITE" id="PS00028"/>
    </source>
</evidence>
<keyword evidence="4" id="KW-1185">Reference proteome</keyword>
<protein>
    <submittedName>
        <fullName evidence="3">Pre-6S factor REI1</fullName>
    </submittedName>
</protein>